<dbReference type="Pfam" id="PF01753">
    <property type="entry name" value="zf-MYND"/>
    <property type="match status" value="1"/>
</dbReference>
<evidence type="ECO:0000313" key="7">
    <source>
        <dbReference type="Proteomes" id="UP000708208"/>
    </source>
</evidence>
<dbReference type="InterPro" id="IPR002893">
    <property type="entry name" value="Znf_MYND"/>
</dbReference>
<dbReference type="PROSITE" id="PS50865">
    <property type="entry name" value="ZF_MYND_2"/>
    <property type="match status" value="1"/>
</dbReference>
<dbReference type="EMBL" id="CAJVCH010294810">
    <property type="protein sequence ID" value="CAG7785354.1"/>
    <property type="molecule type" value="Genomic_DNA"/>
</dbReference>
<keyword evidence="3" id="KW-0862">Zinc</keyword>
<dbReference type="GO" id="GO:0008270">
    <property type="term" value="F:zinc ion binding"/>
    <property type="evidence" value="ECO:0007669"/>
    <property type="project" value="UniProtKB-KW"/>
</dbReference>
<dbReference type="InterPro" id="IPR053010">
    <property type="entry name" value="SET_SmydA-8"/>
</dbReference>
<sequence>MDQMKLGKVCPVCGEKATKICTACQSVAYCSKEHQREDWSQHQKICRPYKIRESPEVGQYWAAVRDLEAGTILLEESPCIFIPQGHPSKSGDLFQTCLTCGTEMHSEGLRLCSRCSWPVCKQACEEVMTGF</sequence>
<evidence type="ECO:0000256" key="4">
    <source>
        <dbReference type="PROSITE-ProRule" id="PRU00134"/>
    </source>
</evidence>
<evidence type="ECO:0000259" key="5">
    <source>
        <dbReference type="PROSITE" id="PS50865"/>
    </source>
</evidence>
<dbReference type="PANTHER" id="PTHR46455">
    <property type="entry name" value="SET AND MYND DOMAIN CONTAINING, ARTHROPOD-SPECIFIC, MEMBER 4, ISOFORM A"/>
    <property type="match status" value="1"/>
</dbReference>
<keyword evidence="2 4" id="KW-0863">Zinc-finger</keyword>
<proteinExistence type="predicted"/>
<keyword evidence="1" id="KW-0479">Metal-binding</keyword>
<organism evidence="6 7">
    <name type="scientific">Allacma fusca</name>
    <dbReference type="NCBI Taxonomy" id="39272"/>
    <lineage>
        <taxon>Eukaryota</taxon>
        <taxon>Metazoa</taxon>
        <taxon>Ecdysozoa</taxon>
        <taxon>Arthropoda</taxon>
        <taxon>Hexapoda</taxon>
        <taxon>Collembola</taxon>
        <taxon>Symphypleona</taxon>
        <taxon>Sminthuridae</taxon>
        <taxon>Allacma</taxon>
    </lineage>
</organism>
<evidence type="ECO:0000256" key="2">
    <source>
        <dbReference type="ARBA" id="ARBA00022771"/>
    </source>
</evidence>
<dbReference type="OrthoDB" id="5282002at2759"/>
<dbReference type="PANTHER" id="PTHR46455:SF5">
    <property type="entry name" value="SET AND MYND DOMAIN CONTAINING, ARTHROPOD-SPECIFIC, MEMBER 4, ISOFORM A"/>
    <property type="match status" value="1"/>
</dbReference>
<accession>A0A8J2PGK0</accession>
<feature type="domain" description="MYND-type" evidence="5">
    <location>
        <begin position="10"/>
        <end position="46"/>
    </location>
</feature>
<dbReference type="Proteomes" id="UP000708208">
    <property type="component" value="Unassembled WGS sequence"/>
</dbReference>
<protein>
    <recommendedName>
        <fullName evidence="5">MYND-type domain-containing protein</fullName>
    </recommendedName>
</protein>
<name>A0A8J2PGK0_9HEXA</name>
<reference evidence="6" key="1">
    <citation type="submission" date="2021-06" db="EMBL/GenBank/DDBJ databases">
        <authorList>
            <person name="Hodson N. C."/>
            <person name="Mongue J. A."/>
            <person name="Jaron S. K."/>
        </authorList>
    </citation>
    <scope>NUCLEOTIDE SEQUENCE</scope>
</reference>
<dbReference type="AlphaFoldDB" id="A0A8J2PGK0"/>
<dbReference type="PROSITE" id="PS01360">
    <property type="entry name" value="ZF_MYND_1"/>
    <property type="match status" value="1"/>
</dbReference>
<keyword evidence="7" id="KW-1185">Reference proteome</keyword>
<gene>
    <name evidence="6" type="ORF">AFUS01_LOCUS23984</name>
</gene>
<evidence type="ECO:0000256" key="3">
    <source>
        <dbReference type="ARBA" id="ARBA00022833"/>
    </source>
</evidence>
<evidence type="ECO:0000313" key="6">
    <source>
        <dbReference type="EMBL" id="CAG7785354.1"/>
    </source>
</evidence>
<evidence type="ECO:0000256" key="1">
    <source>
        <dbReference type="ARBA" id="ARBA00022723"/>
    </source>
</evidence>
<comment type="caution">
    <text evidence="6">The sequence shown here is derived from an EMBL/GenBank/DDBJ whole genome shotgun (WGS) entry which is preliminary data.</text>
</comment>